<evidence type="ECO:0000256" key="1">
    <source>
        <dbReference type="SAM" id="Phobius"/>
    </source>
</evidence>
<protein>
    <submittedName>
        <fullName evidence="2">Uncharacterized protein</fullName>
    </submittedName>
</protein>
<feature type="transmembrane region" description="Helical" evidence="1">
    <location>
        <begin position="12"/>
        <end position="29"/>
    </location>
</feature>
<reference evidence="2 3" key="1">
    <citation type="submission" date="2016-10" db="EMBL/GenBank/DDBJ databases">
        <authorList>
            <person name="de Groot N.N."/>
        </authorList>
    </citation>
    <scope>NUCLEOTIDE SEQUENCE [LARGE SCALE GENOMIC DNA]</scope>
    <source>
        <strain evidence="2 3">DSM 16619</strain>
    </source>
</reference>
<keyword evidence="3" id="KW-1185">Reference proteome</keyword>
<dbReference type="EMBL" id="FMZC01000002">
    <property type="protein sequence ID" value="SDC48419.1"/>
    <property type="molecule type" value="Genomic_DNA"/>
</dbReference>
<evidence type="ECO:0000313" key="2">
    <source>
        <dbReference type="EMBL" id="SDC48419.1"/>
    </source>
</evidence>
<organism evidence="2 3">
    <name type="scientific">Paracidovorax valerianellae</name>
    <dbReference type="NCBI Taxonomy" id="187868"/>
    <lineage>
        <taxon>Bacteria</taxon>
        <taxon>Pseudomonadati</taxon>
        <taxon>Pseudomonadota</taxon>
        <taxon>Betaproteobacteria</taxon>
        <taxon>Burkholderiales</taxon>
        <taxon>Comamonadaceae</taxon>
        <taxon>Paracidovorax</taxon>
    </lineage>
</organism>
<name>A0A1G6LYX1_9BURK</name>
<keyword evidence="1" id="KW-1133">Transmembrane helix</keyword>
<dbReference type="Proteomes" id="UP000198781">
    <property type="component" value="Unassembled WGS sequence"/>
</dbReference>
<proteinExistence type="predicted"/>
<gene>
    <name evidence="2" type="ORF">SAMN05192589_102287</name>
</gene>
<dbReference type="OrthoDB" id="8811562at2"/>
<evidence type="ECO:0000313" key="3">
    <source>
        <dbReference type="Proteomes" id="UP000198781"/>
    </source>
</evidence>
<sequence>MRFPEFKKIPCIVWCLALNAVVVLGWLAFTPRLFNSYNSPRYVYRLEIHDASLLQRAIHYEQKIPSLVRLYHVNSRTLLRESEVVDLWMNGDISWHLDPPIATHKVYVGRDVLFDNIPSECADPSLPPDCPAKP</sequence>
<dbReference type="AlphaFoldDB" id="A0A1G6LYX1"/>
<keyword evidence="1" id="KW-0472">Membrane</keyword>
<accession>A0A1G6LYX1</accession>
<keyword evidence="1" id="KW-0812">Transmembrane</keyword>
<dbReference type="RefSeq" id="WP_092740596.1">
    <property type="nucleotide sequence ID" value="NZ_FMZC01000002.1"/>
</dbReference>